<dbReference type="Pfam" id="PF01144">
    <property type="entry name" value="CoA_trans"/>
    <property type="match status" value="2"/>
</dbReference>
<accession>A0A6G1LFR1</accession>
<feature type="non-terminal residue" evidence="2">
    <location>
        <position position="1"/>
    </location>
</feature>
<evidence type="ECO:0000256" key="1">
    <source>
        <dbReference type="ARBA" id="ARBA00022679"/>
    </source>
</evidence>
<dbReference type="Proteomes" id="UP000799436">
    <property type="component" value="Unassembled WGS sequence"/>
</dbReference>
<dbReference type="OrthoDB" id="1933379at2759"/>
<sequence length="368" mass="40392">SANIPAFYTRTGLHTAYAEGKLPTLYDKNDHSKVLKYCKKPEIREFNGQQYIMEEAFPIADFAWIKAWKADKMGNCVFEGTAWNFNRIMASAAKVVIVEANEILEAGALKPEEVHLSGLYVNRLFKGHTKHQIKILKNDEGEQTTDKPGPRDIIAMRAAKEFVPGSSCNLGVGMPTLASAYAAKDQRHVYVQSENGVLGVGGYPEKGKENSSWINAGKETIEPIPGASTFGSEEAFAQIRGGHLDMTVLGALECSQYGDMANYMIPGKMVKGMGGAMDLVAHPEATKVLVVQTHQDKHGRPKIKEKCDLPLTGARCVHTIVTELACFDVDPKEGLTLRDYNPDSSVDEIREKTGAKFKVGEKCGPWKV</sequence>
<evidence type="ECO:0000313" key="2">
    <source>
        <dbReference type="EMBL" id="KAF2771409.1"/>
    </source>
</evidence>
<dbReference type="AlphaFoldDB" id="A0A6G1LFR1"/>
<dbReference type="SUPFAM" id="SSF100950">
    <property type="entry name" value="NagB/RpiA/CoA transferase-like"/>
    <property type="match status" value="2"/>
</dbReference>
<organism evidence="2 3">
    <name type="scientific">Teratosphaeria nubilosa</name>
    <dbReference type="NCBI Taxonomy" id="161662"/>
    <lineage>
        <taxon>Eukaryota</taxon>
        <taxon>Fungi</taxon>
        <taxon>Dikarya</taxon>
        <taxon>Ascomycota</taxon>
        <taxon>Pezizomycotina</taxon>
        <taxon>Dothideomycetes</taxon>
        <taxon>Dothideomycetidae</taxon>
        <taxon>Mycosphaerellales</taxon>
        <taxon>Teratosphaeriaceae</taxon>
        <taxon>Teratosphaeria</taxon>
    </lineage>
</organism>
<dbReference type="InterPro" id="IPR012791">
    <property type="entry name" value="3-oxoacid_CoA-transf_B"/>
</dbReference>
<name>A0A6G1LFR1_9PEZI</name>
<dbReference type="PANTHER" id="PTHR13707">
    <property type="entry name" value="KETOACID-COENZYME A TRANSFERASE"/>
    <property type="match status" value="1"/>
</dbReference>
<dbReference type="GO" id="GO:0008260">
    <property type="term" value="F:succinyl-CoA:3-oxo-acid CoA-transferase activity"/>
    <property type="evidence" value="ECO:0007669"/>
    <property type="project" value="TreeGrafter"/>
</dbReference>
<keyword evidence="1 2" id="KW-0808">Transferase</keyword>
<gene>
    <name evidence="2" type="ORF">EJ03DRAFT_268569</name>
</gene>
<dbReference type="InterPro" id="IPR004165">
    <property type="entry name" value="CoA_trans_fam_I"/>
</dbReference>
<dbReference type="SMART" id="SM00882">
    <property type="entry name" value="CoA_trans"/>
    <property type="match status" value="1"/>
</dbReference>
<protein>
    <submittedName>
        <fullName evidence="2">Nagb/rpia/CoA transferase-like protein</fullName>
    </submittedName>
</protein>
<keyword evidence="3" id="KW-1185">Reference proteome</keyword>
<dbReference type="InterPro" id="IPR037171">
    <property type="entry name" value="NagB/RpiA_transferase-like"/>
</dbReference>
<reference evidence="2" key="1">
    <citation type="journal article" date="2020" name="Stud. Mycol.">
        <title>101 Dothideomycetes genomes: a test case for predicting lifestyles and emergence of pathogens.</title>
        <authorList>
            <person name="Haridas S."/>
            <person name="Albert R."/>
            <person name="Binder M."/>
            <person name="Bloem J."/>
            <person name="Labutti K."/>
            <person name="Salamov A."/>
            <person name="Andreopoulos B."/>
            <person name="Baker S."/>
            <person name="Barry K."/>
            <person name="Bills G."/>
            <person name="Bluhm B."/>
            <person name="Cannon C."/>
            <person name="Castanera R."/>
            <person name="Culley D."/>
            <person name="Daum C."/>
            <person name="Ezra D."/>
            <person name="Gonzalez J."/>
            <person name="Henrissat B."/>
            <person name="Kuo A."/>
            <person name="Liang C."/>
            <person name="Lipzen A."/>
            <person name="Lutzoni F."/>
            <person name="Magnuson J."/>
            <person name="Mondo S."/>
            <person name="Nolan M."/>
            <person name="Ohm R."/>
            <person name="Pangilinan J."/>
            <person name="Park H.-J."/>
            <person name="Ramirez L."/>
            <person name="Alfaro M."/>
            <person name="Sun H."/>
            <person name="Tritt A."/>
            <person name="Yoshinaga Y."/>
            <person name="Zwiers L.-H."/>
            <person name="Turgeon B."/>
            <person name="Goodwin S."/>
            <person name="Spatafora J."/>
            <person name="Crous P."/>
            <person name="Grigoriev I."/>
        </authorList>
    </citation>
    <scope>NUCLEOTIDE SEQUENCE</scope>
    <source>
        <strain evidence="2">CBS 116005</strain>
    </source>
</reference>
<dbReference type="NCBIfam" id="TIGR02428">
    <property type="entry name" value="pcaJ_scoB_fam"/>
    <property type="match status" value="1"/>
</dbReference>
<dbReference type="EMBL" id="ML995819">
    <property type="protein sequence ID" value="KAF2771409.1"/>
    <property type="molecule type" value="Genomic_DNA"/>
</dbReference>
<evidence type="ECO:0000313" key="3">
    <source>
        <dbReference type="Proteomes" id="UP000799436"/>
    </source>
</evidence>
<dbReference type="Gene3D" id="3.40.1080.10">
    <property type="entry name" value="Glutaconate Coenzyme A-transferase"/>
    <property type="match status" value="2"/>
</dbReference>
<dbReference type="PANTHER" id="PTHR13707:SF23">
    <property type="entry name" value="SUCCINYL-COA:3-KETOACID-COENZYME A TRANSFERASE"/>
    <property type="match status" value="1"/>
</dbReference>
<proteinExistence type="predicted"/>